<keyword evidence="5" id="KW-0694">RNA-binding</keyword>
<reference evidence="8 9" key="2">
    <citation type="journal article" date="2016" name="Genome Announc.">
        <title>Complete Genome Sequence of a Strain of Azospirillum thiophilum Isolated from a Sulfide Spring.</title>
        <authorList>
            <person name="Fomenkov A."/>
            <person name="Vincze T."/>
            <person name="Grabovich M."/>
            <person name="Anton B.P."/>
            <person name="Dubinina G."/>
            <person name="Orlova M."/>
            <person name="Belousova E."/>
            <person name="Roberts R.J."/>
        </authorList>
    </citation>
    <scope>NUCLEOTIDE SEQUENCE [LARGE SCALE GENOMIC DNA]</scope>
    <source>
        <strain evidence="8 9">BV-S</strain>
    </source>
</reference>
<evidence type="ECO:0000256" key="5">
    <source>
        <dbReference type="ARBA" id="ARBA00022884"/>
    </source>
</evidence>
<dbReference type="PROSITE" id="PS50126">
    <property type="entry name" value="S1"/>
    <property type="match status" value="1"/>
</dbReference>
<evidence type="ECO:0000256" key="2">
    <source>
        <dbReference type="ARBA" id="ARBA00022723"/>
    </source>
</evidence>
<feature type="domain" description="S1 motif" evidence="7">
    <location>
        <begin position="40"/>
        <end position="135"/>
    </location>
</feature>
<dbReference type="GO" id="GO:0005737">
    <property type="term" value="C:cytoplasm"/>
    <property type="evidence" value="ECO:0007669"/>
    <property type="project" value="TreeGrafter"/>
</dbReference>
<keyword evidence="9" id="KW-1185">Reference proteome</keyword>
<evidence type="ECO:0000313" key="9">
    <source>
        <dbReference type="Proteomes" id="UP000069935"/>
    </source>
</evidence>
<organism evidence="8 9">
    <name type="scientific">Azospirillum thiophilum</name>
    <dbReference type="NCBI Taxonomy" id="528244"/>
    <lineage>
        <taxon>Bacteria</taxon>
        <taxon>Pseudomonadati</taxon>
        <taxon>Pseudomonadota</taxon>
        <taxon>Alphaproteobacteria</taxon>
        <taxon>Rhodospirillales</taxon>
        <taxon>Azospirillaceae</taxon>
        <taxon>Azospirillum</taxon>
    </lineage>
</organism>
<keyword evidence="2" id="KW-0479">Metal-binding</keyword>
<accession>A0AAC9EYD0</accession>
<dbReference type="PANTHER" id="PTHR30001">
    <property type="entry name" value="RIBONUCLEASE"/>
    <property type="match status" value="1"/>
</dbReference>
<dbReference type="InterPro" id="IPR003029">
    <property type="entry name" value="S1_domain"/>
</dbReference>
<dbReference type="SUPFAM" id="SSF50249">
    <property type="entry name" value="Nucleic acid-binding proteins"/>
    <property type="match status" value="1"/>
</dbReference>
<dbReference type="GO" id="GO:0003723">
    <property type="term" value="F:RNA binding"/>
    <property type="evidence" value="ECO:0007669"/>
    <property type="project" value="UniProtKB-KW"/>
</dbReference>
<name>A0AAC9EYD0_9PROT</name>
<dbReference type="Gene3D" id="2.40.50.140">
    <property type="entry name" value="Nucleic acid-binding proteins"/>
    <property type="match status" value="1"/>
</dbReference>
<evidence type="ECO:0000256" key="1">
    <source>
        <dbReference type="ARBA" id="ARBA00001946"/>
    </source>
</evidence>
<evidence type="ECO:0000256" key="6">
    <source>
        <dbReference type="SAM" id="MobiDB-lite"/>
    </source>
</evidence>
<dbReference type="Pfam" id="PF10150">
    <property type="entry name" value="RNase_E_G"/>
    <property type="match status" value="1"/>
</dbReference>
<comment type="cofactor">
    <cofactor evidence="1">
        <name>Mg(2+)</name>
        <dbReference type="ChEBI" id="CHEBI:18420"/>
    </cofactor>
</comment>
<protein>
    <submittedName>
        <fullName evidence="8">Ribonuclease E</fullName>
    </submittedName>
</protein>
<dbReference type="InterPro" id="IPR004659">
    <property type="entry name" value="RNase_E/G"/>
</dbReference>
<dbReference type="GO" id="GO:0046872">
    <property type="term" value="F:metal ion binding"/>
    <property type="evidence" value="ECO:0007669"/>
    <property type="project" value="UniProtKB-KW"/>
</dbReference>
<dbReference type="SMART" id="SM00316">
    <property type="entry name" value="S1"/>
    <property type="match status" value="1"/>
</dbReference>
<dbReference type="EMBL" id="CP012404">
    <property type="protein sequence ID" value="ALG74347.1"/>
    <property type="molecule type" value="Genomic_DNA"/>
</dbReference>
<dbReference type="AlphaFoldDB" id="A0AAC9EYD0"/>
<dbReference type="PANTHER" id="PTHR30001:SF0">
    <property type="entry name" value="RIBONUCLEASE G"/>
    <property type="match status" value="1"/>
</dbReference>
<evidence type="ECO:0000256" key="3">
    <source>
        <dbReference type="ARBA" id="ARBA00022801"/>
    </source>
</evidence>
<feature type="region of interest" description="Disordered" evidence="6">
    <location>
        <begin position="77"/>
        <end position="101"/>
    </location>
</feature>
<sequence>MNRLELLVDRDGPLTRAAVLADGRLTDLHIDHAGRPSLLGAVILGRVERIVTALNGAFIDLGGGLSGLLPAADVRRPIQDHDDSPATRSRPGIKQGGKPGAKAVPIGTLLRAGQPVAVQVKADAAGAKGPSLTMDITLPGRFLVHAPLGRDIAVSKRLGSGPERAALARRVEELATGSGWIVRAGAAAASDALLAAESEALHLQWRAIRDDARAGAAPRLLHAGPDAPTRALIEQGAAAPDSILVDDPAPPGLPGLVGPGDGPLLAGLRAWCGRAAPDLLPRLAAHKLRHTLPHEAAQRLFDLRDLDGAIAGLLDPRVPLPHGASLVIERTEALTVVDVNAGERGNPLDVNLDAAAEIARQLRLRNVGGIVVVDFVNMRGRGDAERVLAALSHAVDSDPVQTQVYGMSKLGLVELTRARRGTPLAALLRP</sequence>
<dbReference type="InterPro" id="IPR012340">
    <property type="entry name" value="NA-bd_OB-fold"/>
</dbReference>
<dbReference type="GO" id="GO:0016787">
    <property type="term" value="F:hydrolase activity"/>
    <property type="evidence" value="ECO:0007669"/>
    <property type="project" value="UniProtKB-KW"/>
</dbReference>
<dbReference type="KEGG" id="ati:AL072_25715"/>
<keyword evidence="3" id="KW-0378">Hydrolase</keyword>
<dbReference type="GO" id="GO:0004540">
    <property type="term" value="F:RNA nuclease activity"/>
    <property type="evidence" value="ECO:0007669"/>
    <property type="project" value="InterPro"/>
</dbReference>
<dbReference type="RefSeq" id="WP_045583814.1">
    <property type="nucleotide sequence ID" value="NZ_CP012404.1"/>
</dbReference>
<reference evidence="9" key="1">
    <citation type="submission" date="2015-08" db="EMBL/GenBank/DDBJ databases">
        <title>Complete Genome Sequence of Azospirillum thiophilum BV-S.</title>
        <authorList>
            <person name="Fomenkov A."/>
            <person name="Vincze T."/>
            <person name="Grabovich M."/>
            <person name="Dubinina G."/>
            <person name="Orlova M."/>
            <person name="Belousova E."/>
            <person name="Roberts R.J."/>
        </authorList>
    </citation>
    <scope>NUCLEOTIDE SEQUENCE [LARGE SCALE GENOMIC DNA]</scope>
    <source>
        <strain evidence="9">BV-S</strain>
    </source>
</reference>
<proteinExistence type="predicted"/>
<evidence type="ECO:0000256" key="4">
    <source>
        <dbReference type="ARBA" id="ARBA00022842"/>
    </source>
</evidence>
<evidence type="ECO:0000313" key="8">
    <source>
        <dbReference type="EMBL" id="ALG74347.1"/>
    </source>
</evidence>
<dbReference type="InterPro" id="IPR019307">
    <property type="entry name" value="RNA-bd_AU-1/RNase_E/G"/>
</dbReference>
<dbReference type="GO" id="GO:0006364">
    <property type="term" value="P:rRNA processing"/>
    <property type="evidence" value="ECO:0007669"/>
    <property type="project" value="TreeGrafter"/>
</dbReference>
<dbReference type="Proteomes" id="UP000069935">
    <property type="component" value="Chromosome 4"/>
</dbReference>
<gene>
    <name evidence="8" type="ORF">AL072_25715</name>
</gene>
<keyword evidence="4" id="KW-0460">Magnesium</keyword>
<evidence type="ECO:0000259" key="7">
    <source>
        <dbReference type="PROSITE" id="PS50126"/>
    </source>
</evidence>